<reference evidence="2" key="1">
    <citation type="journal article" date="2019" name="Int. J. Syst. Evol. Microbiol.">
        <title>The Global Catalogue of Microorganisms (GCM) 10K type strain sequencing project: providing services to taxonomists for standard genome sequencing and annotation.</title>
        <authorList>
            <consortium name="The Broad Institute Genomics Platform"/>
            <consortium name="The Broad Institute Genome Sequencing Center for Infectious Disease"/>
            <person name="Wu L."/>
            <person name="Ma J."/>
        </authorList>
    </citation>
    <scope>NUCLEOTIDE SEQUENCE [LARGE SCALE GENOMIC DNA]</scope>
    <source>
        <strain evidence="2">CCUG 56108</strain>
    </source>
</reference>
<evidence type="ECO:0000313" key="2">
    <source>
        <dbReference type="Proteomes" id="UP001597176"/>
    </source>
</evidence>
<organism evidence="1 2">
    <name type="scientific">Methylobacterium marchantiae</name>
    <dbReference type="NCBI Taxonomy" id="600331"/>
    <lineage>
        <taxon>Bacteria</taxon>
        <taxon>Pseudomonadati</taxon>
        <taxon>Pseudomonadota</taxon>
        <taxon>Alphaproteobacteria</taxon>
        <taxon>Hyphomicrobiales</taxon>
        <taxon>Methylobacteriaceae</taxon>
        <taxon>Methylobacterium</taxon>
    </lineage>
</organism>
<dbReference type="EMBL" id="JBHTND010000006">
    <property type="protein sequence ID" value="MFD1301290.1"/>
    <property type="molecule type" value="Genomic_DNA"/>
</dbReference>
<proteinExistence type="predicted"/>
<gene>
    <name evidence="1" type="ORF">ACFQ4G_06780</name>
</gene>
<accession>A0ABW3WWH1</accession>
<protein>
    <submittedName>
        <fullName evidence="1">Uncharacterized protein</fullName>
    </submittedName>
</protein>
<dbReference type="Proteomes" id="UP001597176">
    <property type="component" value="Unassembled WGS sequence"/>
</dbReference>
<evidence type="ECO:0000313" key="1">
    <source>
        <dbReference type="EMBL" id="MFD1301290.1"/>
    </source>
</evidence>
<dbReference type="RefSeq" id="WP_238208292.1">
    <property type="nucleotide sequence ID" value="NZ_JBHTND010000006.1"/>
</dbReference>
<sequence length="52" mass="5815">MPIRLEIVSDESDEPVVVALIHLPVGILEVMAEVIWEEERLRLDGLHCHGVG</sequence>
<name>A0ABW3WWH1_9HYPH</name>
<keyword evidence="2" id="KW-1185">Reference proteome</keyword>
<comment type="caution">
    <text evidence="1">The sequence shown here is derived from an EMBL/GenBank/DDBJ whole genome shotgun (WGS) entry which is preliminary data.</text>
</comment>